<protein>
    <submittedName>
        <fullName evidence="1">Uncharacterized protein</fullName>
    </submittedName>
</protein>
<evidence type="ECO:0000313" key="1">
    <source>
        <dbReference type="EMBL" id="QCY70784.1"/>
    </source>
</evidence>
<organism evidence="1 2">
    <name type="scientific">Antarcticibacterium flavum</name>
    <dbReference type="NCBI Taxonomy" id="2058175"/>
    <lineage>
        <taxon>Bacteria</taxon>
        <taxon>Pseudomonadati</taxon>
        <taxon>Bacteroidota</taxon>
        <taxon>Flavobacteriia</taxon>
        <taxon>Flavobacteriales</taxon>
        <taxon>Flavobacteriaceae</taxon>
        <taxon>Antarcticibacterium</taxon>
    </lineage>
</organism>
<reference evidence="1 2" key="1">
    <citation type="submission" date="2019-06" db="EMBL/GenBank/DDBJ databases">
        <title>Complete genome sequence of Antarcticibacterium flavum KCTC 52984T from an Antarctic marine sediment.</title>
        <authorList>
            <person name="Lee Y.M."/>
            <person name="Shin S.C."/>
        </authorList>
    </citation>
    <scope>NUCLEOTIDE SEQUENCE [LARGE SCALE GENOMIC DNA]</scope>
    <source>
        <strain evidence="1 2">KCTC 52984</strain>
    </source>
</reference>
<proteinExistence type="predicted"/>
<dbReference type="KEGG" id="afla:FHG64_16065"/>
<keyword evidence="2" id="KW-1185">Reference proteome</keyword>
<dbReference type="AlphaFoldDB" id="A0A5B7X5L2"/>
<evidence type="ECO:0000313" key="2">
    <source>
        <dbReference type="Proteomes" id="UP000309016"/>
    </source>
</evidence>
<sequence>MDPYKQITREHVPTDDLLIIISERENIDVNELRTLVSSLKKKTQPKKMTKEQEFEYTIEQRLRKLI</sequence>
<name>A0A5B7X5L2_9FLAO</name>
<gene>
    <name evidence="1" type="ORF">FHG64_16065</name>
</gene>
<dbReference type="Proteomes" id="UP000309016">
    <property type="component" value="Chromosome"/>
</dbReference>
<dbReference type="EMBL" id="CP040812">
    <property type="protein sequence ID" value="QCY70784.1"/>
    <property type="molecule type" value="Genomic_DNA"/>
</dbReference>
<accession>A0A5B7X5L2</accession>
<dbReference type="RefSeq" id="WP_139067342.1">
    <property type="nucleotide sequence ID" value="NZ_CP040812.1"/>
</dbReference>